<accession>A0ABX9AMN8</accession>
<proteinExistence type="predicted"/>
<feature type="region of interest" description="Disordered" evidence="1">
    <location>
        <begin position="13"/>
        <end position="38"/>
    </location>
</feature>
<feature type="compositionally biased region" description="Polar residues" evidence="1">
    <location>
        <begin position="17"/>
        <end position="27"/>
    </location>
</feature>
<evidence type="ECO:0000313" key="2">
    <source>
        <dbReference type="EMBL" id="QZN96454.1"/>
    </source>
</evidence>
<keyword evidence="3" id="KW-1185">Reference proteome</keyword>
<evidence type="ECO:0000256" key="1">
    <source>
        <dbReference type="SAM" id="MobiDB-lite"/>
    </source>
</evidence>
<reference evidence="2 3" key="1">
    <citation type="submission" date="2021-08" db="EMBL/GenBank/DDBJ databases">
        <title>Culture and genomic analysis of Symbiopectobacterium purcellii sp. nov. gen. nov., isolated from the leafhopper Empoasca decipiens.</title>
        <authorList>
            <person name="Nadal-Jimenez P."/>
            <person name="Siozios S."/>
            <person name="Halliday N."/>
            <person name="Camara M."/>
            <person name="Hurst G.D.D."/>
        </authorList>
    </citation>
    <scope>NUCLEOTIDE SEQUENCE [LARGE SCALE GENOMIC DNA]</scope>
    <source>
        <strain evidence="2 3">SyEd1</strain>
    </source>
</reference>
<sequence>MSGAAKAVGNIVGSILGTGNSSPNVTVATEPEKEMPTEDMDAVKAARRKSVIAQQQRSGRSSTILTGGSNRLGG</sequence>
<feature type="compositionally biased region" description="Polar residues" evidence="1">
    <location>
        <begin position="52"/>
        <end position="74"/>
    </location>
</feature>
<dbReference type="Proteomes" id="UP000825886">
    <property type="component" value="Chromosome"/>
</dbReference>
<dbReference type="RefSeq" id="WP_222159492.1">
    <property type="nucleotide sequence ID" value="NZ_CP081864.1"/>
</dbReference>
<feature type="region of interest" description="Disordered" evidence="1">
    <location>
        <begin position="50"/>
        <end position="74"/>
    </location>
</feature>
<protein>
    <submittedName>
        <fullName evidence="2">Uncharacterized protein</fullName>
    </submittedName>
</protein>
<organism evidence="2 3">
    <name type="scientific">Symbiopectobacterium purcellii</name>
    <dbReference type="NCBI Taxonomy" id="2871826"/>
    <lineage>
        <taxon>Bacteria</taxon>
        <taxon>Pseudomonadati</taxon>
        <taxon>Pseudomonadota</taxon>
        <taxon>Gammaproteobacteria</taxon>
        <taxon>Enterobacterales</taxon>
        <taxon>Enterobacteriaceae</taxon>
    </lineage>
</organism>
<dbReference type="EMBL" id="CP081864">
    <property type="protein sequence ID" value="QZN96454.1"/>
    <property type="molecule type" value="Genomic_DNA"/>
</dbReference>
<evidence type="ECO:0000313" key="3">
    <source>
        <dbReference type="Proteomes" id="UP000825886"/>
    </source>
</evidence>
<name>A0ABX9AMN8_9ENTR</name>
<gene>
    <name evidence="2" type="ORF">K6K13_03040</name>
</gene>